<evidence type="ECO:0000313" key="6">
    <source>
        <dbReference type="Proteomes" id="UP000640485"/>
    </source>
</evidence>
<feature type="domain" description="HTH gntR-type" evidence="4">
    <location>
        <begin position="6"/>
        <end position="73"/>
    </location>
</feature>
<dbReference type="InterPro" id="IPR036388">
    <property type="entry name" value="WH-like_DNA-bd_sf"/>
</dbReference>
<keyword evidence="2" id="KW-0238">DNA-binding</keyword>
<dbReference type="InterPro" id="IPR000524">
    <property type="entry name" value="Tscrpt_reg_HTH_GntR"/>
</dbReference>
<dbReference type="SUPFAM" id="SSF46785">
    <property type="entry name" value="Winged helix' DNA-binding domain"/>
    <property type="match status" value="1"/>
</dbReference>
<dbReference type="InterPro" id="IPR036390">
    <property type="entry name" value="WH_DNA-bd_sf"/>
</dbReference>
<comment type="caution">
    <text evidence="5">The sequence shown here is derived from an EMBL/GenBank/DDBJ whole genome shotgun (WGS) entry which is preliminary data.</text>
</comment>
<name>A0A934SH00_9RHOB</name>
<dbReference type="PANTHER" id="PTHR43537:SF45">
    <property type="entry name" value="GNTR FAMILY REGULATORY PROTEIN"/>
    <property type="match status" value="1"/>
</dbReference>
<dbReference type="InterPro" id="IPR011711">
    <property type="entry name" value="GntR_C"/>
</dbReference>
<organism evidence="5 6">
    <name type="scientific">Paracoccus caeni</name>
    <dbReference type="NCBI Taxonomy" id="657651"/>
    <lineage>
        <taxon>Bacteria</taxon>
        <taxon>Pseudomonadati</taxon>
        <taxon>Pseudomonadota</taxon>
        <taxon>Alphaproteobacteria</taxon>
        <taxon>Rhodobacterales</taxon>
        <taxon>Paracoccaceae</taxon>
        <taxon>Paracoccus</taxon>
    </lineage>
</organism>
<evidence type="ECO:0000256" key="3">
    <source>
        <dbReference type="ARBA" id="ARBA00023163"/>
    </source>
</evidence>
<dbReference type="GO" id="GO:0003677">
    <property type="term" value="F:DNA binding"/>
    <property type="evidence" value="ECO:0007669"/>
    <property type="project" value="UniProtKB-KW"/>
</dbReference>
<dbReference type="SMART" id="SM00345">
    <property type="entry name" value="HTH_GNTR"/>
    <property type="match status" value="1"/>
</dbReference>
<dbReference type="Gene3D" id="1.20.120.530">
    <property type="entry name" value="GntR ligand-binding domain-like"/>
    <property type="match status" value="1"/>
</dbReference>
<dbReference type="Gene3D" id="1.10.10.10">
    <property type="entry name" value="Winged helix-like DNA-binding domain superfamily/Winged helix DNA-binding domain"/>
    <property type="match status" value="1"/>
</dbReference>
<dbReference type="InterPro" id="IPR008920">
    <property type="entry name" value="TF_FadR/GntR_C"/>
</dbReference>
<sequence length="215" mass="24146">MTELPPSLAEETAARIREEIAHGRLTAGQKLSEAKLSAELGISRNTLREAFRLMTRDGILEHEPNRGMYVATPSMASTLDIFRVRRLIEIPALAQAWPRHQAVARMREAVERAEALRAKDDWRGVGSANMDFHMGIVALTDSPRLISFFARIVVELRLAFGLLDSPEMLHRPYIERNRQILTTLEAGNPEEASQILAEYLDQSERAVMAAFARLG</sequence>
<keyword evidence="3" id="KW-0804">Transcription</keyword>
<evidence type="ECO:0000313" key="5">
    <source>
        <dbReference type="EMBL" id="MBK4215227.1"/>
    </source>
</evidence>
<dbReference type="Pfam" id="PF07729">
    <property type="entry name" value="FCD"/>
    <property type="match status" value="1"/>
</dbReference>
<dbReference type="CDD" id="cd07377">
    <property type="entry name" value="WHTH_GntR"/>
    <property type="match status" value="1"/>
</dbReference>
<dbReference type="PRINTS" id="PR00035">
    <property type="entry name" value="HTHGNTR"/>
</dbReference>
<evidence type="ECO:0000259" key="4">
    <source>
        <dbReference type="PROSITE" id="PS50949"/>
    </source>
</evidence>
<gene>
    <name evidence="5" type="ORF">JJJ17_04735</name>
</gene>
<dbReference type="PANTHER" id="PTHR43537">
    <property type="entry name" value="TRANSCRIPTIONAL REGULATOR, GNTR FAMILY"/>
    <property type="match status" value="1"/>
</dbReference>
<dbReference type="EMBL" id="JAEPRQ010000001">
    <property type="protein sequence ID" value="MBK4215227.1"/>
    <property type="molecule type" value="Genomic_DNA"/>
</dbReference>
<accession>A0A934SH00</accession>
<proteinExistence type="predicted"/>
<dbReference type="Proteomes" id="UP000640485">
    <property type="component" value="Unassembled WGS sequence"/>
</dbReference>
<dbReference type="GO" id="GO:0003700">
    <property type="term" value="F:DNA-binding transcription factor activity"/>
    <property type="evidence" value="ECO:0007669"/>
    <property type="project" value="InterPro"/>
</dbReference>
<dbReference type="PROSITE" id="PS50949">
    <property type="entry name" value="HTH_GNTR"/>
    <property type="match status" value="1"/>
</dbReference>
<dbReference type="AlphaFoldDB" id="A0A934SH00"/>
<evidence type="ECO:0000256" key="1">
    <source>
        <dbReference type="ARBA" id="ARBA00023015"/>
    </source>
</evidence>
<keyword evidence="6" id="KW-1185">Reference proteome</keyword>
<evidence type="ECO:0000256" key="2">
    <source>
        <dbReference type="ARBA" id="ARBA00023125"/>
    </source>
</evidence>
<protein>
    <submittedName>
        <fullName evidence="5">GntR family transcriptional regulator</fullName>
    </submittedName>
</protein>
<keyword evidence="1" id="KW-0805">Transcription regulation</keyword>
<dbReference type="Pfam" id="PF00392">
    <property type="entry name" value="GntR"/>
    <property type="match status" value="1"/>
</dbReference>
<dbReference type="SMART" id="SM00895">
    <property type="entry name" value="FCD"/>
    <property type="match status" value="1"/>
</dbReference>
<dbReference type="SUPFAM" id="SSF48008">
    <property type="entry name" value="GntR ligand-binding domain-like"/>
    <property type="match status" value="1"/>
</dbReference>
<dbReference type="RefSeq" id="WP_200684135.1">
    <property type="nucleotide sequence ID" value="NZ_JAEPRQ010000001.1"/>
</dbReference>
<reference evidence="5" key="1">
    <citation type="submission" date="2021-01" db="EMBL/GenBank/DDBJ databases">
        <title>Paracoccus amoyensis sp. nov., isolated from the surface seawater along the coast of Xiamen Island, China.</title>
        <authorList>
            <person name="Lyu L."/>
        </authorList>
    </citation>
    <scope>NUCLEOTIDE SEQUENCE</scope>
    <source>
        <strain evidence="5">MJ17</strain>
    </source>
</reference>